<feature type="compositionally biased region" description="Low complexity" evidence="4">
    <location>
        <begin position="282"/>
        <end position="291"/>
    </location>
</feature>
<dbReference type="Proteomes" id="UP001551482">
    <property type="component" value="Unassembled WGS sequence"/>
</dbReference>
<dbReference type="Pfam" id="PF00005">
    <property type="entry name" value="ABC_tran"/>
    <property type="match status" value="1"/>
</dbReference>
<dbReference type="PANTHER" id="PTHR45772:SF1">
    <property type="entry name" value="ABC TRANSPORTER ATP-BINDING PROTEIN"/>
    <property type="match status" value="1"/>
</dbReference>
<proteinExistence type="predicted"/>
<dbReference type="GO" id="GO:0005524">
    <property type="term" value="F:ATP binding"/>
    <property type="evidence" value="ECO:0007669"/>
    <property type="project" value="UniProtKB-KW"/>
</dbReference>
<evidence type="ECO:0000313" key="6">
    <source>
        <dbReference type="EMBL" id="MEU8132085.1"/>
    </source>
</evidence>
<dbReference type="RefSeq" id="WP_358347338.1">
    <property type="nucleotide sequence ID" value="NZ_JBEZFP010000002.1"/>
</dbReference>
<dbReference type="InterPro" id="IPR003439">
    <property type="entry name" value="ABC_transporter-like_ATP-bd"/>
</dbReference>
<evidence type="ECO:0000256" key="4">
    <source>
        <dbReference type="SAM" id="MobiDB-lite"/>
    </source>
</evidence>
<dbReference type="Pfam" id="PF12399">
    <property type="entry name" value="BCA_ABC_TP_C"/>
    <property type="match status" value="1"/>
</dbReference>
<sequence length="307" mass="32803">MTTSGVSAAQVQDPAAHADEAVPELVVRAVTVRFAGLVALDAVSFTVSPGSIHAVIGPNGAGKSTCFNVLSGVYRADRGTVHLGDQELTGLRPDRVARLGMARTFQNIVLTQGTVADNLMLGRHVLTRSGFASTALSLPGARREQRRHRERAREIAEFLDLGPVFDAPVMLLPYGVRKRVEMARALCMEPKVLLLDEPVAGMNGGERKRTAEAIAAVRDSLGISIVIVEHDMGLIMRLADEVTVLDFGRRIAGGTPDQIRQDPAVIRAYLGTGNEDEDGDEAPGPVAGAPAQPAPPVQVQRENEERQ</sequence>
<feature type="region of interest" description="Disordered" evidence="4">
    <location>
        <begin position="270"/>
        <end position="307"/>
    </location>
</feature>
<dbReference type="CDD" id="cd03219">
    <property type="entry name" value="ABC_Mj1267_LivG_branched"/>
    <property type="match status" value="1"/>
</dbReference>
<dbReference type="EMBL" id="JBEZFP010000002">
    <property type="protein sequence ID" value="MEU8132085.1"/>
    <property type="molecule type" value="Genomic_DNA"/>
</dbReference>
<name>A0ABV3D8M2_9ACTN</name>
<evidence type="ECO:0000256" key="3">
    <source>
        <dbReference type="ARBA" id="ARBA00022840"/>
    </source>
</evidence>
<dbReference type="PANTHER" id="PTHR45772">
    <property type="entry name" value="CONSERVED COMPONENT OF ABC TRANSPORTER FOR NATURAL AMINO ACIDS-RELATED"/>
    <property type="match status" value="1"/>
</dbReference>
<accession>A0ABV3D8M2</accession>
<protein>
    <submittedName>
        <fullName evidence="6">ABC transporter ATP-binding protein</fullName>
    </submittedName>
</protein>
<keyword evidence="7" id="KW-1185">Reference proteome</keyword>
<gene>
    <name evidence="6" type="ORF">AB0C36_01100</name>
</gene>
<dbReference type="InterPro" id="IPR027417">
    <property type="entry name" value="P-loop_NTPase"/>
</dbReference>
<dbReference type="InterPro" id="IPR051120">
    <property type="entry name" value="ABC_AA/LPS_Transport"/>
</dbReference>
<organism evidence="6 7">
    <name type="scientific">Streptodolium elevatio</name>
    <dbReference type="NCBI Taxonomy" id="3157996"/>
    <lineage>
        <taxon>Bacteria</taxon>
        <taxon>Bacillati</taxon>
        <taxon>Actinomycetota</taxon>
        <taxon>Actinomycetes</taxon>
        <taxon>Kitasatosporales</taxon>
        <taxon>Streptomycetaceae</taxon>
        <taxon>Streptodolium</taxon>
    </lineage>
</organism>
<feature type="domain" description="ABC transporter" evidence="5">
    <location>
        <begin position="25"/>
        <end position="272"/>
    </location>
</feature>
<keyword evidence="1" id="KW-0813">Transport</keyword>
<dbReference type="SUPFAM" id="SSF52540">
    <property type="entry name" value="P-loop containing nucleoside triphosphate hydrolases"/>
    <property type="match status" value="1"/>
</dbReference>
<evidence type="ECO:0000313" key="7">
    <source>
        <dbReference type="Proteomes" id="UP001551482"/>
    </source>
</evidence>
<evidence type="ECO:0000259" key="5">
    <source>
        <dbReference type="PROSITE" id="PS50893"/>
    </source>
</evidence>
<reference evidence="6 7" key="1">
    <citation type="submission" date="2024-06" db="EMBL/GenBank/DDBJ databases">
        <title>The Natural Products Discovery Center: Release of the First 8490 Sequenced Strains for Exploring Actinobacteria Biosynthetic Diversity.</title>
        <authorList>
            <person name="Kalkreuter E."/>
            <person name="Kautsar S.A."/>
            <person name="Yang D."/>
            <person name="Bader C.D."/>
            <person name="Teijaro C.N."/>
            <person name="Fluegel L."/>
            <person name="Davis C.M."/>
            <person name="Simpson J.R."/>
            <person name="Lauterbach L."/>
            <person name="Steele A.D."/>
            <person name="Gui C."/>
            <person name="Meng S."/>
            <person name="Li G."/>
            <person name="Viehrig K."/>
            <person name="Ye F."/>
            <person name="Su P."/>
            <person name="Kiefer A.F."/>
            <person name="Nichols A."/>
            <person name="Cepeda A.J."/>
            <person name="Yan W."/>
            <person name="Fan B."/>
            <person name="Jiang Y."/>
            <person name="Adhikari A."/>
            <person name="Zheng C.-J."/>
            <person name="Schuster L."/>
            <person name="Cowan T.M."/>
            <person name="Smanski M.J."/>
            <person name="Chevrette M.G."/>
            <person name="De Carvalho L.P.S."/>
            <person name="Shen B."/>
        </authorList>
    </citation>
    <scope>NUCLEOTIDE SEQUENCE [LARGE SCALE GENOMIC DNA]</scope>
    <source>
        <strain evidence="6 7">NPDC048946</strain>
    </source>
</reference>
<evidence type="ECO:0000256" key="2">
    <source>
        <dbReference type="ARBA" id="ARBA00022741"/>
    </source>
</evidence>
<dbReference type="SMART" id="SM00382">
    <property type="entry name" value="AAA"/>
    <property type="match status" value="1"/>
</dbReference>
<dbReference type="InterPro" id="IPR003593">
    <property type="entry name" value="AAA+_ATPase"/>
</dbReference>
<comment type="caution">
    <text evidence="6">The sequence shown here is derived from an EMBL/GenBank/DDBJ whole genome shotgun (WGS) entry which is preliminary data.</text>
</comment>
<evidence type="ECO:0000256" key="1">
    <source>
        <dbReference type="ARBA" id="ARBA00022448"/>
    </source>
</evidence>
<dbReference type="PROSITE" id="PS50893">
    <property type="entry name" value="ABC_TRANSPORTER_2"/>
    <property type="match status" value="1"/>
</dbReference>
<dbReference type="InterPro" id="IPR032823">
    <property type="entry name" value="BCA_ABC_TP_C"/>
</dbReference>
<dbReference type="Gene3D" id="3.40.50.300">
    <property type="entry name" value="P-loop containing nucleotide triphosphate hydrolases"/>
    <property type="match status" value="1"/>
</dbReference>
<keyword evidence="3 6" id="KW-0067">ATP-binding</keyword>
<keyword evidence="2" id="KW-0547">Nucleotide-binding</keyword>